<evidence type="ECO:0000313" key="3">
    <source>
        <dbReference type="Proteomes" id="UP000000343"/>
    </source>
</evidence>
<dbReference type="eggNOG" id="COG2944">
    <property type="taxonomic scope" value="Bacteria"/>
</dbReference>
<dbReference type="PROSITE" id="PS50943">
    <property type="entry name" value="HTH_CROC1"/>
    <property type="match status" value="1"/>
</dbReference>
<dbReference type="HOGENOM" id="CLU_1155142_0_0_0"/>
<dbReference type="PaxDb" id="1198114-AciX9_1458"/>
<accession>E8WWC8</accession>
<organism evidence="3">
    <name type="scientific">Granulicella tundricola (strain ATCC BAA-1859 / DSM 23138 / MP5ACTX9)</name>
    <dbReference type="NCBI Taxonomy" id="1198114"/>
    <lineage>
        <taxon>Bacteria</taxon>
        <taxon>Pseudomonadati</taxon>
        <taxon>Acidobacteriota</taxon>
        <taxon>Terriglobia</taxon>
        <taxon>Terriglobales</taxon>
        <taxon>Acidobacteriaceae</taxon>
        <taxon>Granulicella</taxon>
    </lineage>
</organism>
<evidence type="ECO:0000259" key="1">
    <source>
        <dbReference type="PROSITE" id="PS50943"/>
    </source>
</evidence>
<proteinExistence type="predicted"/>
<protein>
    <submittedName>
        <fullName evidence="2">Helix-turn-helix domain protein</fullName>
    </submittedName>
</protein>
<sequence length="240" mass="26927">MQTATQTDELIVWTKPQALEEAKSVFASYGPKFRTAGNEKGPVFSKGQVGVVYLSHSEEDSAIETTLAALRNAKVSSIVFYVPHQSADFAFKVGTMMGRRKGISAEWAFNFPHLRQLLKARNIRAHVRHQENHASSFDLLEARRRLGLSQTQLASALNVTVRTLQNWEVGKGTSLLAKKTGDLRDLLSRMDDYVVAPKETEWLSSPLEAFGSRTPQQLIVEGRMRDIVIEFDRLREGQPV</sequence>
<dbReference type="KEGG" id="acm:AciX9_1458"/>
<dbReference type="STRING" id="1198114.AciX9_1458"/>
<dbReference type="CDD" id="cd00093">
    <property type="entry name" value="HTH_XRE"/>
    <property type="match status" value="1"/>
</dbReference>
<feature type="domain" description="HTH cro/C1-type" evidence="1">
    <location>
        <begin position="139"/>
        <end position="171"/>
    </location>
</feature>
<dbReference type="EMBL" id="CP002480">
    <property type="protein sequence ID" value="ADW68511.1"/>
    <property type="molecule type" value="Genomic_DNA"/>
</dbReference>
<dbReference type="GO" id="GO:0003677">
    <property type="term" value="F:DNA binding"/>
    <property type="evidence" value="ECO:0007669"/>
    <property type="project" value="InterPro"/>
</dbReference>
<dbReference type="InterPro" id="IPR010982">
    <property type="entry name" value="Lambda_DNA-bd_dom_sf"/>
</dbReference>
<dbReference type="AlphaFoldDB" id="E8WWC8"/>
<evidence type="ECO:0000313" key="2">
    <source>
        <dbReference type="EMBL" id="ADW68511.1"/>
    </source>
</evidence>
<dbReference type="InterPro" id="IPR001387">
    <property type="entry name" value="Cro/C1-type_HTH"/>
</dbReference>
<dbReference type="Gene3D" id="1.10.260.40">
    <property type="entry name" value="lambda repressor-like DNA-binding domains"/>
    <property type="match status" value="1"/>
</dbReference>
<gene>
    <name evidence="2" type="ordered locus">AciX9_1458</name>
</gene>
<dbReference type="Proteomes" id="UP000000343">
    <property type="component" value="Chromosome"/>
</dbReference>
<keyword evidence="3" id="KW-1185">Reference proteome</keyword>
<dbReference type="OrthoDB" id="3831186at2"/>
<dbReference type="RefSeq" id="WP_013579831.1">
    <property type="nucleotide sequence ID" value="NC_015064.1"/>
</dbReference>
<reference evidence="3" key="1">
    <citation type="submission" date="2011-01" db="EMBL/GenBank/DDBJ databases">
        <title>Complete sequence of chromosome of Acidobacterium sp. MP5ACTX9.</title>
        <authorList>
            <consortium name="US DOE Joint Genome Institute"/>
            <person name="Lucas S."/>
            <person name="Copeland A."/>
            <person name="Lapidus A."/>
            <person name="Cheng J.-F."/>
            <person name="Goodwin L."/>
            <person name="Pitluck S."/>
            <person name="Teshima H."/>
            <person name="Detter J.C."/>
            <person name="Han C."/>
            <person name="Tapia R."/>
            <person name="Land M."/>
            <person name="Hauser L."/>
            <person name="Kyrpides N."/>
            <person name="Ivanova N."/>
            <person name="Ovchinnikova G."/>
            <person name="Pagani I."/>
            <person name="Rawat S.R."/>
            <person name="Mannisto M."/>
            <person name="Haggblom M.M."/>
            <person name="Woyke T."/>
        </authorList>
    </citation>
    <scope>NUCLEOTIDE SEQUENCE [LARGE SCALE GENOMIC DNA]</scope>
    <source>
        <strain evidence="3">MP5ACTX9</strain>
    </source>
</reference>
<dbReference type="Pfam" id="PF01381">
    <property type="entry name" value="HTH_3"/>
    <property type="match status" value="1"/>
</dbReference>
<name>E8WWC8_GRATM</name>
<dbReference type="SUPFAM" id="SSF47413">
    <property type="entry name" value="lambda repressor-like DNA-binding domains"/>
    <property type="match status" value="1"/>
</dbReference>